<dbReference type="SUPFAM" id="SSF53448">
    <property type="entry name" value="Nucleotide-diphospho-sugar transferases"/>
    <property type="match status" value="1"/>
</dbReference>
<dbReference type="EMBL" id="JANPWB010000010">
    <property type="protein sequence ID" value="KAJ1134452.1"/>
    <property type="molecule type" value="Genomic_DNA"/>
</dbReference>
<dbReference type="Gene3D" id="3.90.550.10">
    <property type="entry name" value="Spore Coat Polysaccharide Biosynthesis Protein SpsA, Chain A"/>
    <property type="match status" value="1"/>
</dbReference>
<feature type="domain" description="Glycosyltransferase 2-like" evidence="2">
    <location>
        <begin position="131"/>
        <end position="200"/>
    </location>
</feature>
<dbReference type="PANTHER" id="PTHR11675">
    <property type="entry name" value="N-ACETYLGALACTOSAMINYLTRANSFERASE"/>
    <property type="match status" value="1"/>
</dbReference>
<dbReference type="Proteomes" id="UP001066276">
    <property type="component" value="Chromosome 6"/>
</dbReference>
<protein>
    <recommendedName>
        <fullName evidence="2">Glycosyltransferase 2-like domain-containing protein</fullName>
    </recommendedName>
</protein>
<evidence type="ECO:0000259" key="2">
    <source>
        <dbReference type="Pfam" id="PF00535"/>
    </source>
</evidence>
<dbReference type="GO" id="GO:0005794">
    <property type="term" value="C:Golgi apparatus"/>
    <property type="evidence" value="ECO:0007669"/>
    <property type="project" value="TreeGrafter"/>
</dbReference>
<proteinExistence type="predicted"/>
<dbReference type="GO" id="GO:0004653">
    <property type="term" value="F:polypeptide N-acetylgalactosaminyltransferase activity"/>
    <property type="evidence" value="ECO:0007669"/>
    <property type="project" value="TreeGrafter"/>
</dbReference>
<dbReference type="InterPro" id="IPR029044">
    <property type="entry name" value="Nucleotide-diphossugar_trans"/>
</dbReference>
<dbReference type="AlphaFoldDB" id="A0AAV7Q4F5"/>
<name>A0AAV7Q4F5_PLEWA</name>
<gene>
    <name evidence="3" type="ORF">NDU88_000904</name>
</gene>
<reference evidence="3" key="1">
    <citation type="journal article" date="2022" name="bioRxiv">
        <title>Sequencing and chromosome-scale assembly of the giantPleurodeles waltlgenome.</title>
        <authorList>
            <person name="Brown T."/>
            <person name="Elewa A."/>
            <person name="Iarovenko S."/>
            <person name="Subramanian E."/>
            <person name="Araus A.J."/>
            <person name="Petzold A."/>
            <person name="Susuki M."/>
            <person name="Suzuki K.-i.T."/>
            <person name="Hayashi T."/>
            <person name="Toyoda A."/>
            <person name="Oliveira C."/>
            <person name="Osipova E."/>
            <person name="Leigh N.D."/>
            <person name="Simon A."/>
            <person name="Yun M.H."/>
        </authorList>
    </citation>
    <scope>NUCLEOTIDE SEQUENCE</scope>
    <source>
        <strain evidence="3">20211129_DDA</strain>
        <tissue evidence="3">Liver</tissue>
    </source>
</reference>
<dbReference type="Pfam" id="PF00535">
    <property type="entry name" value="Glycos_transf_2"/>
    <property type="match status" value="1"/>
</dbReference>
<sequence length="217" mass="24626">MLSMVISLAAQLRGVTPPLQIKPAAKKVREEVTGGTVLGCLPGYYSPDELHPFLRRPFEDPHLPGSEGSPFMVYSLTEQEKIEFRQGYAKHNFNAFASDRISLHRDLGPDTRPSECQKKRFKRCPVLPTTSVIIVFHNEALSALLRTVYSVLYTAPRILLKEILLVDDASDHAVPYRLAQPHEYRLARRHKRKRLTFARATARAQTAITHASRDERV</sequence>
<dbReference type="PANTHER" id="PTHR11675:SF33">
    <property type="entry name" value="POLYPEPTIDE N-ACETYLGALACTOSAMINYLTRANSFERASE 3"/>
    <property type="match status" value="1"/>
</dbReference>
<dbReference type="InterPro" id="IPR001173">
    <property type="entry name" value="Glyco_trans_2-like"/>
</dbReference>
<keyword evidence="4" id="KW-1185">Reference proteome</keyword>
<keyword evidence="1" id="KW-1015">Disulfide bond</keyword>
<accession>A0AAV7Q4F5</accession>
<organism evidence="3 4">
    <name type="scientific">Pleurodeles waltl</name>
    <name type="common">Iberian ribbed newt</name>
    <dbReference type="NCBI Taxonomy" id="8319"/>
    <lineage>
        <taxon>Eukaryota</taxon>
        <taxon>Metazoa</taxon>
        <taxon>Chordata</taxon>
        <taxon>Craniata</taxon>
        <taxon>Vertebrata</taxon>
        <taxon>Euteleostomi</taxon>
        <taxon>Amphibia</taxon>
        <taxon>Batrachia</taxon>
        <taxon>Caudata</taxon>
        <taxon>Salamandroidea</taxon>
        <taxon>Salamandridae</taxon>
        <taxon>Pleurodelinae</taxon>
        <taxon>Pleurodeles</taxon>
    </lineage>
</organism>
<evidence type="ECO:0000313" key="3">
    <source>
        <dbReference type="EMBL" id="KAJ1134452.1"/>
    </source>
</evidence>
<evidence type="ECO:0000313" key="4">
    <source>
        <dbReference type="Proteomes" id="UP001066276"/>
    </source>
</evidence>
<dbReference type="GO" id="GO:0006493">
    <property type="term" value="P:protein O-linked glycosylation"/>
    <property type="evidence" value="ECO:0007669"/>
    <property type="project" value="TreeGrafter"/>
</dbReference>
<comment type="caution">
    <text evidence="3">The sequence shown here is derived from an EMBL/GenBank/DDBJ whole genome shotgun (WGS) entry which is preliminary data.</text>
</comment>
<evidence type="ECO:0000256" key="1">
    <source>
        <dbReference type="ARBA" id="ARBA00023157"/>
    </source>
</evidence>